<dbReference type="EMBL" id="JBAKBA010000002">
    <property type="protein sequence ID" value="MEL0657784.1"/>
    <property type="molecule type" value="Genomic_DNA"/>
</dbReference>
<name>A0ABU9H7C9_9GAMM</name>
<feature type="chain" id="PRO_5045492879" evidence="3">
    <location>
        <begin position="19"/>
        <end position="189"/>
    </location>
</feature>
<sequence>MKFTGLFLTLAISPFAFSGEIVASKDIQVLALNGAKVSSSFLSVKNIKAEDGNQQVVVKYSTNFRDGGLLESRPYILTVDVQGKTEITTNKLYSYAQASQKLRTGLEWFVENEKEQYQVKAAEQLKGDGFIPYSDIEGLVSTYNNDNDIEVTSNSVKKITTNSLIQQYKAADIEQKKQFKMWLINSETK</sequence>
<dbReference type="PANTHER" id="PTHR38108">
    <property type="entry name" value="UPF0319 PROTEIN YCCT"/>
    <property type="match status" value="1"/>
</dbReference>
<dbReference type="InterPro" id="IPR018635">
    <property type="entry name" value="UPF0319"/>
</dbReference>
<evidence type="ECO:0000256" key="3">
    <source>
        <dbReference type="SAM" id="SignalP"/>
    </source>
</evidence>
<evidence type="ECO:0000256" key="2">
    <source>
        <dbReference type="ARBA" id="ARBA00022729"/>
    </source>
</evidence>
<protein>
    <submittedName>
        <fullName evidence="4">DUF2057 family protein</fullName>
    </submittedName>
</protein>
<accession>A0ABU9H7C9</accession>
<evidence type="ECO:0000256" key="1">
    <source>
        <dbReference type="ARBA" id="ARBA00008490"/>
    </source>
</evidence>
<comment type="similarity">
    <text evidence="1">Belongs to the UPF0319 family.</text>
</comment>
<comment type="caution">
    <text evidence="4">The sequence shown here is derived from an EMBL/GenBank/DDBJ whole genome shotgun (WGS) entry which is preliminary data.</text>
</comment>
<evidence type="ECO:0000313" key="5">
    <source>
        <dbReference type="Proteomes" id="UP001366060"/>
    </source>
</evidence>
<gene>
    <name evidence="4" type="ORF">V6255_01430</name>
</gene>
<organism evidence="4 5">
    <name type="scientific">Psychromonas arctica</name>
    <dbReference type="NCBI Taxonomy" id="168275"/>
    <lineage>
        <taxon>Bacteria</taxon>
        <taxon>Pseudomonadati</taxon>
        <taxon>Pseudomonadota</taxon>
        <taxon>Gammaproteobacteria</taxon>
        <taxon>Alteromonadales</taxon>
        <taxon>Psychromonadaceae</taxon>
        <taxon>Psychromonas</taxon>
    </lineage>
</organism>
<dbReference type="PANTHER" id="PTHR38108:SF1">
    <property type="entry name" value="UPF0319 PROTEIN YCCT"/>
    <property type="match status" value="1"/>
</dbReference>
<feature type="signal peptide" evidence="3">
    <location>
        <begin position="1"/>
        <end position="18"/>
    </location>
</feature>
<proteinExistence type="inferred from homology"/>
<keyword evidence="5" id="KW-1185">Reference proteome</keyword>
<keyword evidence="2 3" id="KW-0732">Signal</keyword>
<dbReference type="Pfam" id="PF09829">
    <property type="entry name" value="DUF2057"/>
    <property type="match status" value="1"/>
</dbReference>
<dbReference type="Proteomes" id="UP001366060">
    <property type="component" value="Unassembled WGS sequence"/>
</dbReference>
<evidence type="ECO:0000313" key="4">
    <source>
        <dbReference type="EMBL" id="MEL0657784.1"/>
    </source>
</evidence>
<dbReference type="RefSeq" id="WP_341626543.1">
    <property type="nucleotide sequence ID" value="NZ_JBAKBA010000002.1"/>
</dbReference>
<reference evidence="4 5" key="1">
    <citation type="submission" date="2024-02" db="EMBL/GenBank/DDBJ databases">
        <title>Bacteria isolated from the canopy kelp, Nereocystis luetkeana.</title>
        <authorList>
            <person name="Pfister C.A."/>
            <person name="Younker I.T."/>
            <person name="Light S.H."/>
        </authorList>
    </citation>
    <scope>NUCLEOTIDE SEQUENCE [LARGE SCALE GENOMIC DNA]</scope>
    <source>
        <strain evidence="4 5">TI.2.07</strain>
    </source>
</reference>